<organism evidence="2 3">
    <name type="scientific">Athelia psychrophila</name>
    <dbReference type="NCBI Taxonomy" id="1759441"/>
    <lineage>
        <taxon>Eukaryota</taxon>
        <taxon>Fungi</taxon>
        <taxon>Dikarya</taxon>
        <taxon>Basidiomycota</taxon>
        <taxon>Agaricomycotina</taxon>
        <taxon>Agaricomycetes</taxon>
        <taxon>Agaricomycetidae</taxon>
        <taxon>Atheliales</taxon>
        <taxon>Atheliaceae</taxon>
        <taxon>Athelia</taxon>
    </lineage>
</organism>
<proteinExistence type="predicted"/>
<evidence type="ECO:0000256" key="1">
    <source>
        <dbReference type="SAM" id="MobiDB-lite"/>
    </source>
</evidence>
<sequence length="214" mass="23663">MRRRRSRKRGPQEHASGHASGYSIDQRRHIVRARLGARRSGIGTLHQKFFHCKRERRGRAVQVVHVTFVSLCGRTTSQPYLDVAPNTDTTCHESCPHLNAKNNVESYDPVTDWLARPGSPLHHQRPTVVGTACQVHGTRMGSGLWWGPLHTYTVYGPVSARIMSGSSFKLSSALASPKPKLEVNCGLARARAVDRLPLGYTANSEDLTAAVNSY</sequence>
<gene>
    <name evidence="2" type="ORF">FIBSPDRAFT_961145</name>
</gene>
<name>A0A166BJ48_9AGAM</name>
<reference evidence="2 3" key="1">
    <citation type="journal article" date="2016" name="Mol. Biol. Evol.">
        <title>Comparative Genomics of Early-Diverging Mushroom-Forming Fungi Provides Insights into the Origins of Lignocellulose Decay Capabilities.</title>
        <authorList>
            <person name="Nagy L.G."/>
            <person name="Riley R."/>
            <person name="Tritt A."/>
            <person name="Adam C."/>
            <person name="Daum C."/>
            <person name="Floudas D."/>
            <person name="Sun H."/>
            <person name="Yadav J.S."/>
            <person name="Pangilinan J."/>
            <person name="Larsson K.H."/>
            <person name="Matsuura K."/>
            <person name="Barry K."/>
            <person name="Labutti K."/>
            <person name="Kuo R."/>
            <person name="Ohm R.A."/>
            <person name="Bhattacharya S.S."/>
            <person name="Shirouzu T."/>
            <person name="Yoshinaga Y."/>
            <person name="Martin F.M."/>
            <person name="Grigoriev I.V."/>
            <person name="Hibbett D.S."/>
        </authorList>
    </citation>
    <scope>NUCLEOTIDE SEQUENCE [LARGE SCALE GENOMIC DNA]</scope>
    <source>
        <strain evidence="2 3">CBS 109695</strain>
    </source>
</reference>
<dbReference type="Proteomes" id="UP000076532">
    <property type="component" value="Unassembled WGS sequence"/>
</dbReference>
<evidence type="ECO:0000313" key="3">
    <source>
        <dbReference type="Proteomes" id="UP000076532"/>
    </source>
</evidence>
<feature type="region of interest" description="Disordered" evidence="1">
    <location>
        <begin position="1"/>
        <end position="26"/>
    </location>
</feature>
<keyword evidence="3" id="KW-1185">Reference proteome</keyword>
<protein>
    <submittedName>
        <fullName evidence="2">Uncharacterized protein</fullName>
    </submittedName>
</protein>
<evidence type="ECO:0000313" key="2">
    <source>
        <dbReference type="EMBL" id="KZP12693.1"/>
    </source>
</evidence>
<dbReference type="AlphaFoldDB" id="A0A166BJ48"/>
<dbReference type="EMBL" id="KV417643">
    <property type="protein sequence ID" value="KZP12693.1"/>
    <property type="molecule type" value="Genomic_DNA"/>
</dbReference>
<accession>A0A166BJ48</accession>